<dbReference type="CDD" id="cd02966">
    <property type="entry name" value="TlpA_like_family"/>
    <property type="match status" value="1"/>
</dbReference>
<keyword evidence="5" id="KW-0732">Signal</keyword>
<dbReference type="InterPro" id="IPR013766">
    <property type="entry name" value="Thioredoxin_domain"/>
</dbReference>
<dbReference type="EMBL" id="CP050292">
    <property type="protein sequence ID" value="QND74372.1"/>
    <property type="molecule type" value="Genomic_DNA"/>
</dbReference>
<keyword evidence="3" id="KW-1015">Disulfide bond</keyword>
<dbReference type="InterPro" id="IPR050553">
    <property type="entry name" value="Thioredoxin_ResA/DsbE_sf"/>
</dbReference>
<evidence type="ECO:0000256" key="2">
    <source>
        <dbReference type="ARBA" id="ARBA00022748"/>
    </source>
</evidence>
<dbReference type="InterPro" id="IPR000866">
    <property type="entry name" value="AhpC/TSA"/>
</dbReference>
<dbReference type="PROSITE" id="PS00194">
    <property type="entry name" value="THIOREDOXIN_1"/>
    <property type="match status" value="1"/>
</dbReference>
<dbReference type="PROSITE" id="PS51352">
    <property type="entry name" value="THIOREDOXIN_2"/>
    <property type="match status" value="1"/>
</dbReference>
<feature type="domain" description="Thioredoxin" evidence="6">
    <location>
        <begin position="58"/>
        <end position="206"/>
    </location>
</feature>
<dbReference type="Proteomes" id="UP000515291">
    <property type="component" value="Chromosome"/>
</dbReference>
<evidence type="ECO:0000313" key="7">
    <source>
        <dbReference type="EMBL" id="QND74372.1"/>
    </source>
</evidence>
<organism evidence="7 8">
    <name type="scientific">Tardiphaga robiniae</name>
    <dbReference type="NCBI Taxonomy" id="943830"/>
    <lineage>
        <taxon>Bacteria</taxon>
        <taxon>Pseudomonadati</taxon>
        <taxon>Pseudomonadota</taxon>
        <taxon>Alphaproteobacteria</taxon>
        <taxon>Hyphomicrobiales</taxon>
        <taxon>Nitrobacteraceae</taxon>
        <taxon>Tardiphaga</taxon>
    </lineage>
</organism>
<dbReference type="InterPro" id="IPR036249">
    <property type="entry name" value="Thioredoxin-like_sf"/>
</dbReference>
<accession>A0A7G6U5U0</accession>
<gene>
    <name evidence="7" type="ORF">HB776_26580</name>
</gene>
<evidence type="ECO:0000256" key="3">
    <source>
        <dbReference type="ARBA" id="ARBA00023157"/>
    </source>
</evidence>
<keyword evidence="2" id="KW-0201">Cytochrome c-type biogenesis</keyword>
<reference evidence="8" key="1">
    <citation type="journal article" date="2020" name="Mol. Plant Microbe">
        <title>Rhizobial microsymbionts of the narrowly endemic Oxytropis species growing in Kamchatka are characterized by significant genetic diversity and possess a set of genes that are associated with T3SS and T6SS secretion systems and can affect the development of symbiosis.</title>
        <authorList>
            <person name="Safronova V."/>
            <person name="Guro P."/>
            <person name="Sazanova A."/>
            <person name="Kuznetsova I."/>
            <person name="Belimov A."/>
            <person name="Yakubov V."/>
            <person name="Chirak E."/>
            <person name="Afonin A."/>
            <person name="Gogolev Y."/>
            <person name="Andronov E."/>
            <person name="Tikhonovich I."/>
        </authorList>
    </citation>
    <scope>NUCLEOTIDE SEQUENCE [LARGE SCALE GENOMIC DNA]</scope>
    <source>
        <strain evidence="8">581</strain>
    </source>
</reference>
<dbReference type="PANTHER" id="PTHR42852">
    <property type="entry name" value="THIOL:DISULFIDE INTERCHANGE PROTEIN DSBE"/>
    <property type="match status" value="1"/>
</dbReference>
<dbReference type="GO" id="GO:0015036">
    <property type="term" value="F:disulfide oxidoreductase activity"/>
    <property type="evidence" value="ECO:0007669"/>
    <property type="project" value="UniProtKB-ARBA"/>
</dbReference>
<dbReference type="GO" id="GO:0017004">
    <property type="term" value="P:cytochrome complex assembly"/>
    <property type="evidence" value="ECO:0007669"/>
    <property type="project" value="UniProtKB-KW"/>
</dbReference>
<sequence>MTTPHRGRAIARSPISRRTLLKGALATTVALAAGGAAADARPDGPPPFGTTRHQFTVIRGARPIPSVAVPRLVGKPVDLTAFPGKVVLVNFWATWCPACKTELPILDRLQDIETRANLQVIAIATDRADVASFVRNLKLRHLDVGIDPGGLVARAGEVAAPDTPFSLYAMPISYLIGTTGQVEGYLAGEADWTSEDARRLLDHYRGRGSG</sequence>
<dbReference type="AlphaFoldDB" id="A0A7G6U5U0"/>
<protein>
    <submittedName>
        <fullName evidence="7">TlpA family protein disulfide reductase</fullName>
    </submittedName>
</protein>
<dbReference type="InterPro" id="IPR006311">
    <property type="entry name" value="TAT_signal"/>
</dbReference>
<evidence type="ECO:0000256" key="1">
    <source>
        <dbReference type="ARBA" id="ARBA00004196"/>
    </source>
</evidence>
<dbReference type="GO" id="GO:0016209">
    <property type="term" value="F:antioxidant activity"/>
    <property type="evidence" value="ECO:0007669"/>
    <property type="project" value="InterPro"/>
</dbReference>
<name>A0A7G6U5U0_9BRAD</name>
<dbReference type="GO" id="GO:0030313">
    <property type="term" value="C:cell envelope"/>
    <property type="evidence" value="ECO:0007669"/>
    <property type="project" value="UniProtKB-SubCell"/>
</dbReference>
<feature type="chain" id="PRO_5028805444" evidence="5">
    <location>
        <begin position="33"/>
        <end position="210"/>
    </location>
</feature>
<dbReference type="Pfam" id="PF00578">
    <property type="entry name" value="AhpC-TSA"/>
    <property type="match status" value="1"/>
</dbReference>
<evidence type="ECO:0000259" key="6">
    <source>
        <dbReference type="PROSITE" id="PS51352"/>
    </source>
</evidence>
<dbReference type="KEGG" id="trb:HB776_26580"/>
<dbReference type="PANTHER" id="PTHR42852:SF6">
    <property type="entry name" value="THIOL:DISULFIDE INTERCHANGE PROTEIN DSBE"/>
    <property type="match status" value="1"/>
</dbReference>
<dbReference type="PROSITE" id="PS51318">
    <property type="entry name" value="TAT"/>
    <property type="match status" value="1"/>
</dbReference>
<dbReference type="InterPro" id="IPR017937">
    <property type="entry name" value="Thioredoxin_CS"/>
</dbReference>
<dbReference type="SUPFAM" id="SSF52833">
    <property type="entry name" value="Thioredoxin-like"/>
    <property type="match status" value="1"/>
</dbReference>
<keyword evidence="4" id="KW-0676">Redox-active center</keyword>
<feature type="signal peptide" evidence="5">
    <location>
        <begin position="1"/>
        <end position="32"/>
    </location>
</feature>
<proteinExistence type="predicted"/>
<evidence type="ECO:0000313" key="8">
    <source>
        <dbReference type="Proteomes" id="UP000515291"/>
    </source>
</evidence>
<dbReference type="RefSeq" id="WP_244628373.1">
    <property type="nucleotide sequence ID" value="NZ_CP050292.1"/>
</dbReference>
<comment type="subcellular location">
    <subcellularLocation>
        <location evidence="1">Cell envelope</location>
    </subcellularLocation>
</comment>
<evidence type="ECO:0000256" key="5">
    <source>
        <dbReference type="SAM" id="SignalP"/>
    </source>
</evidence>
<evidence type="ECO:0000256" key="4">
    <source>
        <dbReference type="ARBA" id="ARBA00023284"/>
    </source>
</evidence>
<dbReference type="Gene3D" id="3.40.30.10">
    <property type="entry name" value="Glutaredoxin"/>
    <property type="match status" value="1"/>
</dbReference>